<dbReference type="Gene3D" id="3.40.250.10">
    <property type="entry name" value="Rhodanese-like domain"/>
    <property type="match status" value="1"/>
</dbReference>
<dbReference type="CDD" id="cd00158">
    <property type="entry name" value="RHOD"/>
    <property type="match status" value="1"/>
</dbReference>
<dbReference type="AlphaFoldDB" id="B4CV62"/>
<keyword evidence="3" id="KW-1185">Reference proteome</keyword>
<feature type="domain" description="Rhodanese" evidence="1">
    <location>
        <begin position="51"/>
        <end position="137"/>
    </location>
</feature>
<evidence type="ECO:0000313" key="3">
    <source>
        <dbReference type="Proteomes" id="UP000005824"/>
    </source>
</evidence>
<dbReference type="InterPro" id="IPR036873">
    <property type="entry name" value="Rhodanese-like_dom_sf"/>
</dbReference>
<sequence precursor="true">MIRALRQLAIVLGIALLPALISGAVQLKWNAEVPSKKDEVTIAMVHNNWSDHVLWVDARTRAKYDHAHIPEAVLLNEDEWNSLVAKFLDAWDPDVPVVVYCDGGSCDASHAIADRMRSELKIEKVYVLKGGWGAWSGK</sequence>
<gene>
    <name evidence="2" type="ORF">CfE428DRAFT_0575</name>
</gene>
<organism evidence="2 3">
    <name type="scientific">Chthoniobacter flavus Ellin428</name>
    <dbReference type="NCBI Taxonomy" id="497964"/>
    <lineage>
        <taxon>Bacteria</taxon>
        <taxon>Pseudomonadati</taxon>
        <taxon>Verrucomicrobiota</taxon>
        <taxon>Spartobacteria</taxon>
        <taxon>Chthoniobacterales</taxon>
        <taxon>Chthoniobacteraceae</taxon>
        <taxon>Chthoniobacter</taxon>
    </lineage>
</organism>
<accession>B4CV62</accession>
<dbReference type="InterPro" id="IPR001763">
    <property type="entry name" value="Rhodanese-like_dom"/>
</dbReference>
<dbReference type="PANTHER" id="PTHR43031:SF1">
    <property type="entry name" value="PYRIDINE NUCLEOTIDE-DISULPHIDE OXIDOREDUCTASE"/>
    <property type="match status" value="1"/>
</dbReference>
<dbReference type="STRING" id="497964.CfE428DRAFT_0575"/>
<comment type="caution">
    <text evidence="2">The sequence shown here is derived from an EMBL/GenBank/DDBJ whole genome shotgun (WGS) entry which is preliminary data.</text>
</comment>
<reference evidence="2 3" key="1">
    <citation type="journal article" date="2011" name="J. Bacteriol.">
        <title>Genome sequence of Chthoniobacter flavus Ellin428, an aerobic heterotrophic soil bacterium.</title>
        <authorList>
            <person name="Kant R."/>
            <person name="van Passel M.W."/>
            <person name="Palva A."/>
            <person name="Lucas S."/>
            <person name="Lapidus A."/>
            <person name="Glavina Del Rio T."/>
            <person name="Dalin E."/>
            <person name="Tice H."/>
            <person name="Bruce D."/>
            <person name="Goodwin L."/>
            <person name="Pitluck S."/>
            <person name="Larimer F.W."/>
            <person name="Land M.L."/>
            <person name="Hauser L."/>
            <person name="Sangwan P."/>
            <person name="de Vos W.M."/>
            <person name="Janssen P.H."/>
            <person name="Smidt H."/>
        </authorList>
    </citation>
    <scope>NUCLEOTIDE SEQUENCE [LARGE SCALE GENOMIC DNA]</scope>
    <source>
        <strain evidence="2 3">Ellin428</strain>
    </source>
</reference>
<dbReference type="EMBL" id="ABVL01000001">
    <property type="protein sequence ID" value="EDY22450.1"/>
    <property type="molecule type" value="Genomic_DNA"/>
</dbReference>
<dbReference type="Proteomes" id="UP000005824">
    <property type="component" value="Unassembled WGS sequence"/>
</dbReference>
<dbReference type="SMART" id="SM00450">
    <property type="entry name" value="RHOD"/>
    <property type="match status" value="1"/>
</dbReference>
<dbReference type="InterPro" id="IPR050229">
    <property type="entry name" value="GlpE_sulfurtransferase"/>
</dbReference>
<protein>
    <submittedName>
        <fullName evidence="2">Rhodanese domain protein</fullName>
    </submittedName>
</protein>
<dbReference type="Pfam" id="PF00581">
    <property type="entry name" value="Rhodanese"/>
    <property type="match status" value="1"/>
</dbReference>
<dbReference type="PANTHER" id="PTHR43031">
    <property type="entry name" value="FAD-DEPENDENT OXIDOREDUCTASE"/>
    <property type="match status" value="1"/>
</dbReference>
<proteinExistence type="predicted"/>
<name>B4CV62_9BACT</name>
<evidence type="ECO:0000259" key="1">
    <source>
        <dbReference type="PROSITE" id="PS50206"/>
    </source>
</evidence>
<dbReference type="InParanoid" id="B4CV62"/>
<evidence type="ECO:0000313" key="2">
    <source>
        <dbReference type="EMBL" id="EDY22450.1"/>
    </source>
</evidence>
<dbReference type="PROSITE" id="PS50206">
    <property type="entry name" value="RHODANESE_3"/>
    <property type="match status" value="1"/>
</dbReference>
<dbReference type="SUPFAM" id="SSF52821">
    <property type="entry name" value="Rhodanese/Cell cycle control phosphatase"/>
    <property type="match status" value="1"/>
</dbReference>
<dbReference type="eggNOG" id="COG0607">
    <property type="taxonomic scope" value="Bacteria"/>
</dbReference>
<dbReference type="RefSeq" id="WP_006977902.1">
    <property type="nucleotide sequence ID" value="NZ_ABVL01000001.1"/>
</dbReference>